<keyword evidence="2" id="KW-1185">Reference proteome</keyword>
<proteinExistence type="predicted"/>
<dbReference type="Proteomes" id="UP000188268">
    <property type="component" value="Unassembled WGS sequence"/>
</dbReference>
<evidence type="ECO:0000313" key="1">
    <source>
        <dbReference type="EMBL" id="OMO88656.1"/>
    </source>
</evidence>
<dbReference type="AlphaFoldDB" id="A0A1R3J1J6"/>
<dbReference type="Gramene" id="OMO88656">
    <property type="protein sequence ID" value="OMO88656"/>
    <property type="gene ID" value="CCACVL1_08268"/>
</dbReference>
<comment type="caution">
    <text evidence="1">The sequence shown here is derived from an EMBL/GenBank/DDBJ whole genome shotgun (WGS) entry which is preliminary data.</text>
</comment>
<gene>
    <name evidence="1" type="ORF">CCACVL1_08268</name>
</gene>
<sequence length="39" mass="4921">MENKKWQRNLQRITRVHWKQKPIVEDIKTQQSVPDDWFL</sequence>
<accession>A0A1R3J1J6</accession>
<evidence type="ECO:0000313" key="2">
    <source>
        <dbReference type="Proteomes" id="UP000188268"/>
    </source>
</evidence>
<dbReference type="EMBL" id="AWWV01008954">
    <property type="protein sequence ID" value="OMO88656.1"/>
    <property type="molecule type" value="Genomic_DNA"/>
</dbReference>
<organism evidence="1 2">
    <name type="scientific">Corchorus capsularis</name>
    <name type="common">Jute</name>
    <dbReference type="NCBI Taxonomy" id="210143"/>
    <lineage>
        <taxon>Eukaryota</taxon>
        <taxon>Viridiplantae</taxon>
        <taxon>Streptophyta</taxon>
        <taxon>Embryophyta</taxon>
        <taxon>Tracheophyta</taxon>
        <taxon>Spermatophyta</taxon>
        <taxon>Magnoliopsida</taxon>
        <taxon>eudicotyledons</taxon>
        <taxon>Gunneridae</taxon>
        <taxon>Pentapetalae</taxon>
        <taxon>rosids</taxon>
        <taxon>malvids</taxon>
        <taxon>Malvales</taxon>
        <taxon>Malvaceae</taxon>
        <taxon>Grewioideae</taxon>
        <taxon>Apeibeae</taxon>
        <taxon>Corchorus</taxon>
    </lineage>
</organism>
<protein>
    <submittedName>
        <fullName evidence="1">Uncharacterized protein</fullName>
    </submittedName>
</protein>
<reference evidence="1 2" key="1">
    <citation type="submission" date="2013-09" db="EMBL/GenBank/DDBJ databases">
        <title>Corchorus capsularis genome sequencing.</title>
        <authorList>
            <person name="Alam M."/>
            <person name="Haque M.S."/>
            <person name="Islam M.S."/>
            <person name="Emdad E.M."/>
            <person name="Islam M.M."/>
            <person name="Ahmed B."/>
            <person name="Halim A."/>
            <person name="Hossen Q.M.M."/>
            <person name="Hossain M.Z."/>
            <person name="Ahmed R."/>
            <person name="Khan M.M."/>
            <person name="Islam R."/>
            <person name="Rashid M.M."/>
            <person name="Khan S.A."/>
            <person name="Rahman M.S."/>
            <person name="Alam M."/>
        </authorList>
    </citation>
    <scope>NUCLEOTIDE SEQUENCE [LARGE SCALE GENOMIC DNA]</scope>
    <source>
        <strain evidence="2">cv. CVL-1</strain>
        <tissue evidence="1">Whole seedling</tissue>
    </source>
</reference>
<name>A0A1R3J1J6_COCAP</name>